<reference evidence="9 10" key="2">
    <citation type="journal article" date="2012" name="Stand. Genomic Sci.">
        <title>Complete Genome Sequence of Clostridium clariflavum DSM 19732.</title>
        <authorList>
            <person name="Izquierdo J.A."/>
            <person name="Goodwin L."/>
            <person name="Davenport K.W."/>
            <person name="Teshima H."/>
            <person name="Bruce D."/>
            <person name="Detter C."/>
            <person name="Tapia R."/>
            <person name="Han S."/>
            <person name="Land M."/>
            <person name="Hauser L."/>
            <person name="Jeffries C.D."/>
            <person name="Han J."/>
            <person name="Pitluck S."/>
            <person name="Nolan M."/>
            <person name="Chen A."/>
            <person name="Huntemann M."/>
            <person name="Mavromatis K."/>
            <person name="Mikhailova N."/>
            <person name="Liolios K."/>
            <person name="Woyke T."/>
            <person name="Lynd L.R."/>
        </authorList>
    </citation>
    <scope>NUCLEOTIDE SEQUENCE [LARGE SCALE GENOMIC DNA]</scope>
    <source>
        <strain evidence="10">DSM 19732 / NBRC 101661 / EBR45</strain>
    </source>
</reference>
<evidence type="ECO:0000256" key="4">
    <source>
        <dbReference type="ARBA" id="ARBA00022840"/>
    </source>
</evidence>
<proteinExistence type="inferred from homology"/>
<dbReference type="Proteomes" id="UP000005435">
    <property type="component" value="Chromosome"/>
</dbReference>
<dbReference type="AlphaFoldDB" id="G8LT57"/>
<dbReference type="STRING" id="720554.Clocl_0546"/>
<dbReference type="eggNOG" id="COG3869">
    <property type="taxonomic scope" value="Bacteria"/>
</dbReference>
<evidence type="ECO:0000256" key="7">
    <source>
        <dbReference type="RuleBase" id="RU000505"/>
    </source>
</evidence>
<dbReference type="InterPro" id="IPR022414">
    <property type="entry name" value="ATP-guanido_PTrfase_cat"/>
</dbReference>
<feature type="domain" description="Phosphagen kinase C-terminal" evidence="8">
    <location>
        <begin position="14"/>
        <end position="244"/>
    </location>
</feature>
<feature type="binding site" evidence="5 6">
    <location>
        <position position="115"/>
    </location>
    <ligand>
        <name>ATP</name>
        <dbReference type="ChEBI" id="CHEBI:30616"/>
    </ligand>
</feature>
<dbReference type="InterPro" id="IPR014746">
    <property type="entry name" value="Gln_synth/guanido_kin_cat_dom"/>
</dbReference>
<dbReference type="EC" id="2.7.14.1" evidence="5"/>
<feature type="binding site" evidence="5 6">
    <location>
        <begin position="197"/>
        <end position="202"/>
    </location>
    <ligand>
        <name>ATP</name>
        <dbReference type="ChEBI" id="CHEBI:30616"/>
    </ligand>
</feature>
<dbReference type="GO" id="GO:0046314">
    <property type="term" value="P:phosphocreatine biosynthetic process"/>
    <property type="evidence" value="ECO:0007669"/>
    <property type="project" value="InterPro"/>
</dbReference>
<name>G8LT57_ACECE</name>
<dbReference type="PANTHER" id="PTHR11547:SF38">
    <property type="entry name" value="ARGININE KINASE 1-RELATED"/>
    <property type="match status" value="1"/>
</dbReference>
<organism evidence="9 10">
    <name type="scientific">Acetivibrio clariflavus (strain DSM 19732 / NBRC 101661 / EBR45)</name>
    <name type="common">Clostridium clariflavum</name>
    <dbReference type="NCBI Taxonomy" id="720554"/>
    <lineage>
        <taxon>Bacteria</taxon>
        <taxon>Bacillati</taxon>
        <taxon>Bacillota</taxon>
        <taxon>Clostridia</taxon>
        <taxon>Eubacteriales</taxon>
        <taxon>Oscillospiraceae</taxon>
        <taxon>Acetivibrio</taxon>
    </lineage>
</organism>
<dbReference type="PANTHER" id="PTHR11547">
    <property type="entry name" value="ARGININE OR CREATINE KINASE"/>
    <property type="match status" value="1"/>
</dbReference>
<dbReference type="GO" id="GO:1990424">
    <property type="term" value="F:protein arginine kinase activity"/>
    <property type="evidence" value="ECO:0007669"/>
    <property type="project" value="UniProtKB-EC"/>
</dbReference>
<dbReference type="InterPro" id="IPR023660">
    <property type="entry name" value="Arg_Kinase"/>
</dbReference>
<dbReference type="HOGENOM" id="CLU_066591_1_0_9"/>
<dbReference type="PROSITE" id="PS00112">
    <property type="entry name" value="PHOSPHAGEN_KINASE"/>
    <property type="match status" value="1"/>
</dbReference>
<comment type="catalytic activity">
    <reaction evidence="5">
        <text>L-arginyl-[protein] + ATP = N(omega)-phospho-L-arginyl-[protein] + ADP + H(+)</text>
        <dbReference type="Rhea" id="RHEA:43384"/>
        <dbReference type="Rhea" id="RHEA-COMP:10532"/>
        <dbReference type="Rhea" id="RHEA-COMP:10533"/>
        <dbReference type="ChEBI" id="CHEBI:15378"/>
        <dbReference type="ChEBI" id="CHEBI:29965"/>
        <dbReference type="ChEBI" id="CHEBI:30616"/>
        <dbReference type="ChEBI" id="CHEBI:83226"/>
        <dbReference type="ChEBI" id="CHEBI:456216"/>
        <dbReference type="EC" id="2.7.14.1"/>
    </reaction>
</comment>
<keyword evidence="10" id="KW-1185">Reference proteome</keyword>
<comment type="similarity">
    <text evidence="5 6 7">Belongs to the ATP:guanido phosphotransferase family.</text>
</comment>
<keyword evidence="2 5" id="KW-0547">Nucleotide-binding</keyword>
<dbReference type="InterPro" id="IPR000749">
    <property type="entry name" value="ATP-guanido_PTrfase"/>
</dbReference>
<dbReference type="KEGG" id="ccl:Clocl_0546"/>
<feature type="binding site" evidence="5 6">
    <location>
        <begin position="166"/>
        <end position="170"/>
    </location>
    <ligand>
        <name>ATP</name>
        <dbReference type="ChEBI" id="CHEBI:30616"/>
    </ligand>
</feature>
<sequence length="342" mass="38862">MEGWYIEKGPESDVVMSSRVRLARNFKEYPFPFKMNREDAEKVVERVKDAILNRSIATSDYEFKDMLKMNPIDKQALVEKHLISPNLVNGRVASAAIISKDEKVSIMINEEDHLRIQCLFPGLQLDKAWELCDKIDSLLEENIDYAFSEKYGYLTCCPTNLGTGIRASAMLHLPALTMTGYIRGMLEACGKLGIAVRGIYGENSEALGNLFQISNQITLGLSEEEIINNVTNIGNQIINQERSLRAELYRQNPYRFEDKVYRSLGILSNARIISSEESFKLISDVRLGVDMGIIKNIDVAKLNEILLYIQSANLQKIFDRTLSPDERDIKRAELIREKLGIN</sequence>
<feature type="binding site" evidence="5 6">
    <location>
        <position position="81"/>
    </location>
    <ligand>
        <name>ATP</name>
        <dbReference type="ChEBI" id="CHEBI:30616"/>
    </ligand>
</feature>
<keyword evidence="1 5" id="KW-0808">Transferase</keyword>
<dbReference type="EMBL" id="CP003065">
    <property type="protein sequence ID" value="AEV67261.1"/>
    <property type="molecule type" value="Genomic_DNA"/>
</dbReference>
<evidence type="ECO:0000256" key="5">
    <source>
        <dbReference type="HAMAP-Rule" id="MF_00602"/>
    </source>
</evidence>
<protein>
    <recommendedName>
        <fullName evidence="5">Protein-arginine kinase</fullName>
        <ecNumber evidence="5">2.7.14.1</ecNumber>
    </recommendedName>
</protein>
<dbReference type="SUPFAM" id="SSF55931">
    <property type="entry name" value="Glutamine synthetase/guanido kinase"/>
    <property type="match status" value="1"/>
</dbReference>
<dbReference type="InterPro" id="IPR022415">
    <property type="entry name" value="ATP-guanido_PTrfase_AS"/>
</dbReference>
<evidence type="ECO:0000259" key="8">
    <source>
        <dbReference type="PROSITE" id="PS51510"/>
    </source>
</evidence>
<keyword evidence="3 5" id="KW-0418">Kinase</keyword>
<dbReference type="Pfam" id="PF00217">
    <property type="entry name" value="ATP-gua_Ptrans"/>
    <property type="match status" value="1"/>
</dbReference>
<dbReference type="NCBIfam" id="NF002194">
    <property type="entry name" value="PRK01059.1-4"/>
    <property type="match status" value="1"/>
</dbReference>
<dbReference type="Gene3D" id="3.30.590.10">
    <property type="entry name" value="Glutamine synthetase/guanido kinase, catalytic domain"/>
    <property type="match status" value="1"/>
</dbReference>
<dbReference type="PROSITE" id="PS51510">
    <property type="entry name" value="PHOSPHAGEN_KINASE_C"/>
    <property type="match status" value="1"/>
</dbReference>
<comment type="function">
    <text evidence="5">Catalyzes the specific phosphorylation of arginine residues in proteins.</text>
</comment>
<dbReference type="GO" id="GO:0004111">
    <property type="term" value="F:creatine kinase activity"/>
    <property type="evidence" value="ECO:0007669"/>
    <property type="project" value="InterPro"/>
</dbReference>
<dbReference type="GO" id="GO:0005615">
    <property type="term" value="C:extracellular space"/>
    <property type="evidence" value="ECO:0007669"/>
    <property type="project" value="TreeGrafter"/>
</dbReference>
<evidence type="ECO:0000256" key="2">
    <source>
        <dbReference type="ARBA" id="ARBA00022741"/>
    </source>
</evidence>
<feature type="short sequence motif" description="RDXXRA motif of the pArg binding pocket involved in allosteric regulation" evidence="5">
    <location>
        <begin position="327"/>
        <end position="332"/>
    </location>
</feature>
<dbReference type="GO" id="GO:0005524">
    <property type="term" value="F:ATP binding"/>
    <property type="evidence" value="ECO:0007669"/>
    <property type="project" value="UniProtKB-UniRule"/>
</dbReference>
<feature type="binding site" evidence="5 6">
    <location>
        <begin position="17"/>
        <end position="21"/>
    </location>
    <ligand>
        <name>ATP</name>
        <dbReference type="ChEBI" id="CHEBI:30616"/>
    </ligand>
</feature>
<evidence type="ECO:0000256" key="3">
    <source>
        <dbReference type="ARBA" id="ARBA00022777"/>
    </source>
</evidence>
<evidence type="ECO:0000313" key="10">
    <source>
        <dbReference type="Proteomes" id="UP000005435"/>
    </source>
</evidence>
<evidence type="ECO:0000256" key="6">
    <source>
        <dbReference type="PROSITE-ProRule" id="PRU00843"/>
    </source>
</evidence>
<reference evidence="10" key="1">
    <citation type="submission" date="2011-12" db="EMBL/GenBank/DDBJ databases">
        <title>Complete sequence of Clostridium clariflavum DSM 19732.</title>
        <authorList>
            <consortium name="US DOE Joint Genome Institute"/>
            <person name="Lucas S."/>
            <person name="Han J."/>
            <person name="Lapidus A."/>
            <person name="Cheng J.-F."/>
            <person name="Goodwin L."/>
            <person name="Pitluck S."/>
            <person name="Peters L."/>
            <person name="Teshima H."/>
            <person name="Detter J.C."/>
            <person name="Han C."/>
            <person name="Tapia R."/>
            <person name="Land M."/>
            <person name="Hauser L."/>
            <person name="Kyrpides N."/>
            <person name="Ivanova N."/>
            <person name="Pagani I."/>
            <person name="Kitzmiller T."/>
            <person name="Lynd L."/>
            <person name="Izquierdo J."/>
            <person name="Woyke T."/>
        </authorList>
    </citation>
    <scope>NUCLEOTIDE SEQUENCE [LARGE SCALE GENOMIC DNA]</scope>
    <source>
        <strain evidence="10">DSM 19732 / NBRC 101661 / EBR45</strain>
    </source>
</reference>
<dbReference type="RefSeq" id="WP_014253892.1">
    <property type="nucleotide sequence ID" value="NC_016627.1"/>
</dbReference>
<keyword evidence="5" id="KW-0021">Allosteric enzyme</keyword>
<keyword evidence="4 5" id="KW-0067">ATP-binding</keyword>
<evidence type="ECO:0000313" key="9">
    <source>
        <dbReference type="EMBL" id="AEV67261.1"/>
    </source>
</evidence>
<dbReference type="HAMAP" id="MF_00602">
    <property type="entry name" value="Prot_Arg_kinase"/>
    <property type="match status" value="1"/>
</dbReference>
<evidence type="ECO:0000256" key="1">
    <source>
        <dbReference type="ARBA" id="ARBA00022679"/>
    </source>
</evidence>
<accession>G8LT57</accession>
<comment type="activity regulation">
    <text evidence="5">Appears to be allosterically activated by the binding of pArg-containing polypeptides to the pArg-binding pocket localized in the C-terminal domain of McsB.</text>
</comment>
<gene>
    <name evidence="5" type="primary">mcsB</name>
    <name evidence="9" type="ordered locus">Clocl_0546</name>
</gene>
<dbReference type="CDD" id="cd07930">
    <property type="entry name" value="bacterial_phosphagen_kinase"/>
    <property type="match status" value="1"/>
</dbReference>
<dbReference type="OrthoDB" id="9791353at2"/>